<name>A0A9P8QH28_WICPI</name>
<dbReference type="Proteomes" id="UP000774326">
    <property type="component" value="Unassembled WGS sequence"/>
</dbReference>
<evidence type="ECO:0000313" key="3">
    <source>
        <dbReference type="Proteomes" id="UP000774326"/>
    </source>
</evidence>
<organism evidence="2 3">
    <name type="scientific">Wickerhamomyces pijperi</name>
    <name type="common">Yeast</name>
    <name type="synonym">Pichia pijperi</name>
    <dbReference type="NCBI Taxonomy" id="599730"/>
    <lineage>
        <taxon>Eukaryota</taxon>
        <taxon>Fungi</taxon>
        <taxon>Dikarya</taxon>
        <taxon>Ascomycota</taxon>
        <taxon>Saccharomycotina</taxon>
        <taxon>Saccharomycetes</taxon>
        <taxon>Phaffomycetales</taxon>
        <taxon>Wickerhamomycetaceae</taxon>
        <taxon>Wickerhamomyces</taxon>
    </lineage>
</organism>
<gene>
    <name evidence="2" type="ORF">WICPIJ_000199</name>
</gene>
<dbReference type="EMBL" id="JAEUBG010000134">
    <property type="protein sequence ID" value="KAH3688815.1"/>
    <property type="molecule type" value="Genomic_DNA"/>
</dbReference>
<feature type="region of interest" description="Disordered" evidence="1">
    <location>
        <begin position="46"/>
        <end position="101"/>
    </location>
</feature>
<proteinExistence type="predicted"/>
<dbReference type="AlphaFoldDB" id="A0A9P8QH28"/>
<accession>A0A9P8QH28</accession>
<feature type="compositionally biased region" description="Basic and acidic residues" evidence="1">
    <location>
        <begin position="1"/>
        <end position="24"/>
    </location>
</feature>
<reference evidence="2" key="2">
    <citation type="submission" date="2021-01" db="EMBL/GenBank/DDBJ databases">
        <authorList>
            <person name="Schikora-Tamarit M.A."/>
        </authorList>
    </citation>
    <scope>NUCLEOTIDE SEQUENCE</scope>
    <source>
        <strain evidence="2">CBS2887</strain>
    </source>
</reference>
<comment type="caution">
    <text evidence="2">The sequence shown here is derived from an EMBL/GenBank/DDBJ whole genome shotgun (WGS) entry which is preliminary data.</text>
</comment>
<evidence type="ECO:0000256" key="1">
    <source>
        <dbReference type="SAM" id="MobiDB-lite"/>
    </source>
</evidence>
<keyword evidence="3" id="KW-1185">Reference proteome</keyword>
<feature type="compositionally biased region" description="Basic and acidic residues" evidence="1">
    <location>
        <begin position="48"/>
        <end position="59"/>
    </location>
</feature>
<sequence>MHRENSRDGDVRSWEQRANEKPRETNFILFNTSSQLFTIHCSILIPESPRDPAKTDKTTPRQTQIKHPIFLLTEPNDNPRDQRRRADPTYPINTMSGNLEPNEPIKLYAITKHPTPNIKTPRLPH</sequence>
<protein>
    <submittedName>
        <fullName evidence="2">Uncharacterized protein</fullName>
    </submittedName>
</protein>
<evidence type="ECO:0000313" key="2">
    <source>
        <dbReference type="EMBL" id="KAH3688815.1"/>
    </source>
</evidence>
<reference evidence="2" key="1">
    <citation type="journal article" date="2021" name="Open Biol.">
        <title>Shared evolutionary footprints suggest mitochondrial oxidative damage underlies multiple complex I losses in fungi.</title>
        <authorList>
            <person name="Schikora-Tamarit M.A."/>
            <person name="Marcet-Houben M."/>
            <person name="Nosek J."/>
            <person name="Gabaldon T."/>
        </authorList>
    </citation>
    <scope>NUCLEOTIDE SEQUENCE</scope>
    <source>
        <strain evidence="2">CBS2887</strain>
    </source>
</reference>
<feature type="compositionally biased region" description="Basic and acidic residues" evidence="1">
    <location>
        <begin position="77"/>
        <end position="87"/>
    </location>
</feature>
<feature type="region of interest" description="Disordered" evidence="1">
    <location>
        <begin position="1"/>
        <end position="26"/>
    </location>
</feature>